<dbReference type="SUPFAM" id="SSF109604">
    <property type="entry name" value="HD-domain/PDEase-like"/>
    <property type="match status" value="1"/>
</dbReference>
<keyword evidence="2" id="KW-1185">Reference proteome</keyword>
<gene>
    <name evidence="1" type="ORF">J3A84_11520</name>
</gene>
<dbReference type="Proteomes" id="UP000664218">
    <property type="component" value="Unassembled WGS sequence"/>
</dbReference>
<reference evidence="1" key="1">
    <citation type="submission" date="2021-03" db="EMBL/GenBank/DDBJ databases">
        <title>Proteiniclasticum marinus sp. nov., isolated from tidal flat sediment.</title>
        <authorList>
            <person name="Namirimu T."/>
            <person name="Yang J.-A."/>
            <person name="Yang S.-H."/>
            <person name="Kim Y.-J."/>
            <person name="Kwon K.K."/>
        </authorList>
    </citation>
    <scope>NUCLEOTIDE SEQUENCE</scope>
    <source>
        <strain evidence="1">SCR006</strain>
    </source>
</reference>
<organism evidence="1 2">
    <name type="scientific">Proteiniclasticum aestuarii</name>
    <dbReference type="NCBI Taxonomy" id="2817862"/>
    <lineage>
        <taxon>Bacteria</taxon>
        <taxon>Bacillati</taxon>
        <taxon>Bacillota</taxon>
        <taxon>Clostridia</taxon>
        <taxon>Eubacteriales</taxon>
        <taxon>Clostridiaceae</taxon>
        <taxon>Proteiniclasticum</taxon>
    </lineage>
</organism>
<dbReference type="EMBL" id="JAFNJU010000009">
    <property type="protein sequence ID" value="MBO1265658.1"/>
    <property type="molecule type" value="Genomic_DNA"/>
</dbReference>
<dbReference type="AlphaFoldDB" id="A0A939HE62"/>
<dbReference type="PANTHER" id="PTHR38659:SF2">
    <property type="entry name" value="HDIG DOMAIN PROTEIN"/>
    <property type="match status" value="1"/>
</dbReference>
<evidence type="ECO:0000313" key="1">
    <source>
        <dbReference type="EMBL" id="MBO1265658.1"/>
    </source>
</evidence>
<dbReference type="GO" id="GO:0016787">
    <property type="term" value="F:hydrolase activity"/>
    <property type="evidence" value="ECO:0007669"/>
    <property type="project" value="UniProtKB-KW"/>
</dbReference>
<accession>A0A939HE62</accession>
<sequence>MIISLRHKTGNEQGGRKMERKEALALLTKYNESESLLKHAYSVEAVMRHFAKMNEEDEAYWGNVGLLHDLDYEKYPEMHCVKTREILEGEQAEEPFIRAIESHGYGICTEVKPESYMEKVLYTIDELTGLITATVLMRPDKNIQNLEVKSVLKKFKTAKFAAGVNREVVLKGCEMIDMDLSDVIRHTIEGMQAVSDDLGFSGQ</sequence>
<evidence type="ECO:0000313" key="2">
    <source>
        <dbReference type="Proteomes" id="UP000664218"/>
    </source>
</evidence>
<name>A0A939HE62_9CLOT</name>
<proteinExistence type="predicted"/>
<dbReference type="PANTHER" id="PTHR38659">
    <property type="entry name" value="METAL-DEPENDENT PHOSPHOHYDROLASE"/>
    <property type="match status" value="1"/>
</dbReference>
<comment type="caution">
    <text evidence="1">The sequence shown here is derived from an EMBL/GenBank/DDBJ whole genome shotgun (WGS) entry which is preliminary data.</text>
</comment>
<protein>
    <submittedName>
        <fullName evidence="1">Hydrolase</fullName>
    </submittedName>
</protein>
<keyword evidence="1" id="KW-0378">Hydrolase</keyword>